<gene>
    <name evidence="3" type="ORF">DMA12_46875</name>
</gene>
<dbReference type="InterPro" id="IPR001845">
    <property type="entry name" value="HTH_ArsR_DNA-bd_dom"/>
</dbReference>
<dbReference type="CDD" id="cd00090">
    <property type="entry name" value="HTH_ARSR"/>
    <property type="match status" value="1"/>
</dbReference>
<dbReference type="EMBL" id="QHHU01000126">
    <property type="protein sequence ID" value="RSM34789.1"/>
    <property type="molecule type" value="Genomic_DNA"/>
</dbReference>
<dbReference type="Gene3D" id="1.10.10.10">
    <property type="entry name" value="Winged helix-like DNA-binding domain superfamily/Winged helix DNA-binding domain"/>
    <property type="match status" value="1"/>
</dbReference>
<evidence type="ECO:0000259" key="2">
    <source>
        <dbReference type="PROSITE" id="PS50987"/>
    </source>
</evidence>
<accession>A0A428VVH6</accession>
<dbReference type="SUPFAM" id="SSF46785">
    <property type="entry name" value="Winged helix' DNA-binding domain"/>
    <property type="match status" value="1"/>
</dbReference>
<dbReference type="InterPro" id="IPR036388">
    <property type="entry name" value="WH-like_DNA-bd_sf"/>
</dbReference>
<reference evidence="3 4" key="1">
    <citation type="submission" date="2018-05" db="EMBL/GenBank/DDBJ databases">
        <title>Evolution of GPA BGCs.</title>
        <authorList>
            <person name="Waglechner N."/>
            <person name="Wright G.D."/>
        </authorList>
    </citation>
    <scope>NUCLEOTIDE SEQUENCE [LARGE SCALE GENOMIC DNA]</scope>
    <source>
        <strain evidence="3 4">DSM 5908</strain>
    </source>
</reference>
<protein>
    <submittedName>
        <fullName evidence="3">ArsR family transcriptional regulator</fullName>
    </submittedName>
</protein>
<sequence>MSSMPGELPIPEMADVDLGAVLSALADPHRRAVVLELVGGDGGERACSSFPLPIAKSTRTHHWRVLREAGLVRQRDAGNGTFVRLRRDEFDARFPGLLDVVAEISTAGSSPVRRASRPAPPPRPAEPSGRA</sequence>
<organism evidence="3 4">
    <name type="scientific">Amycolatopsis balhimycina DSM 5908</name>
    <dbReference type="NCBI Taxonomy" id="1081091"/>
    <lineage>
        <taxon>Bacteria</taxon>
        <taxon>Bacillati</taxon>
        <taxon>Actinomycetota</taxon>
        <taxon>Actinomycetes</taxon>
        <taxon>Pseudonocardiales</taxon>
        <taxon>Pseudonocardiaceae</taxon>
        <taxon>Amycolatopsis</taxon>
    </lineage>
</organism>
<keyword evidence="4" id="KW-1185">Reference proteome</keyword>
<dbReference type="PROSITE" id="PS50987">
    <property type="entry name" value="HTH_ARSR_2"/>
    <property type="match status" value="1"/>
</dbReference>
<evidence type="ECO:0000313" key="4">
    <source>
        <dbReference type="Proteomes" id="UP000286716"/>
    </source>
</evidence>
<name>A0A428VVH6_AMYBA</name>
<evidence type="ECO:0000313" key="3">
    <source>
        <dbReference type="EMBL" id="RSM34789.1"/>
    </source>
</evidence>
<dbReference type="InterPro" id="IPR011991">
    <property type="entry name" value="ArsR-like_HTH"/>
</dbReference>
<dbReference type="Proteomes" id="UP000286716">
    <property type="component" value="Unassembled WGS sequence"/>
</dbReference>
<feature type="domain" description="HTH arsR-type" evidence="2">
    <location>
        <begin position="10"/>
        <end position="105"/>
    </location>
</feature>
<proteinExistence type="predicted"/>
<dbReference type="AlphaFoldDB" id="A0A428VVH6"/>
<dbReference type="GO" id="GO:0003700">
    <property type="term" value="F:DNA-binding transcription factor activity"/>
    <property type="evidence" value="ECO:0007669"/>
    <property type="project" value="InterPro"/>
</dbReference>
<feature type="region of interest" description="Disordered" evidence="1">
    <location>
        <begin position="107"/>
        <end position="131"/>
    </location>
</feature>
<comment type="caution">
    <text evidence="3">The sequence shown here is derived from an EMBL/GenBank/DDBJ whole genome shotgun (WGS) entry which is preliminary data.</text>
</comment>
<dbReference type="OrthoDB" id="4471357at2"/>
<dbReference type="PRINTS" id="PR00778">
    <property type="entry name" value="HTHARSR"/>
</dbReference>
<dbReference type="InterPro" id="IPR036390">
    <property type="entry name" value="WH_DNA-bd_sf"/>
</dbReference>
<evidence type="ECO:0000256" key="1">
    <source>
        <dbReference type="SAM" id="MobiDB-lite"/>
    </source>
</evidence>
<dbReference type="SMART" id="SM00418">
    <property type="entry name" value="HTH_ARSR"/>
    <property type="match status" value="1"/>
</dbReference>